<accession>A0AAW3YXY6</accession>
<dbReference type="Proteomes" id="UP001193920">
    <property type="component" value="Unassembled WGS sequence"/>
</dbReference>
<reference evidence="1" key="1">
    <citation type="submission" date="2020-09" db="EMBL/GenBank/DDBJ databases">
        <authorList>
            <person name="Palma L."/>
            <person name="Caballero P."/>
            <person name="Berry C."/>
            <person name="Del Valle E."/>
        </authorList>
    </citation>
    <scope>NUCLEOTIDE SEQUENCE</scope>
    <source>
        <strain evidence="1">M</strain>
    </source>
</reference>
<evidence type="ECO:0000313" key="1">
    <source>
        <dbReference type="EMBL" id="MBD2801632.1"/>
    </source>
</evidence>
<name>A0AAW3YXY6_9GAMM</name>
<dbReference type="AlphaFoldDB" id="A0AAW3YXY6"/>
<protein>
    <submittedName>
        <fullName evidence="1">Uncharacterized protein</fullName>
    </submittedName>
</protein>
<dbReference type="EMBL" id="JACXBF010000359">
    <property type="protein sequence ID" value="MBD2801632.1"/>
    <property type="molecule type" value="Genomic_DNA"/>
</dbReference>
<dbReference type="InterPro" id="IPR021223">
    <property type="entry name" value="AbiGi"/>
</dbReference>
<gene>
    <name evidence="1" type="ORF">ID854_14550</name>
</gene>
<dbReference type="Pfam" id="PF10899">
    <property type="entry name" value="AbiGi"/>
    <property type="match status" value="1"/>
</dbReference>
<proteinExistence type="predicted"/>
<sequence length="232" mass="26722">MIIHFTDKFNNLKSIISSKSFLLNYCGEYFGDKKGNVVSRAAHPMVSFSDYSDNDLPSKTITYGSYGIALHKDWAKFNGLSPVNYIEKNSPAALGLIALLRSRQVGTLPKHLRLPVIQLKCFTKHVYGYNSYFNDKDFDFKSENEWRFVPTKKQIGGNRISVNLSIYSKKKTKYNEKIKLYSLKFSLGDIKYIYVKNELERQQLISDFSLSQRQVKIATWKNVNKVTKPSSN</sequence>
<reference evidence="1" key="2">
    <citation type="journal article" date="2024" name="Toxins">
        <title>Genome Sequence Analysis of Native Xenorhabdus Strains Isolated from Entomopathogenic Nematodes in Argentina.</title>
        <authorList>
            <person name="Palma L."/>
            <person name="Frizzo L."/>
            <person name="Kaiser S."/>
            <person name="Berry C."/>
            <person name="Caballero P."/>
            <person name="Bode H.B."/>
            <person name="Del Valle E.E."/>
        </authorList>
    </citation>
    <scope>NUCLEOTIDE SEQUENCE</scope>
    <source>
        <strain evidence="1">M</strain>
    </source>
</reference>
<dbReference type="RefSeq" id="WP_323869292.1">
    <property type="nucleotide sequence ID" value="NZ_JACXBF010000359.1"/>
</dbReference>
<comment type="caution">
    <text evidence="1">The sequence shown here is derived from an EMBL/GenBank/DDBJ whole genome shotgun (WGS) entry which is preliminary data.</text>
</comment>
<organism evidence="1">
    <name type="scientific">Xenorhabdus szentirmaii</name>
    <dbReference type="NCBI Taxonomy" id="290112"/>
    <lineage>
        <taxon>Bacteria</taxon>
        <taxon>Pseudomonadati</taxon>
        <taxon>Pseudomonadota</taxon>
        <taxon>Gammaproteobacteria</taxon>
        <taxon>Enterobacterales</taxon>
        <taxon>Morganellaceae</taxon>
        <taxon>Xenorhabdus</taxon>
    </lineage>
</organism>